<feature type="region of interest" description="Disordered" evidence="2">
    <location>
        <begin position="447"/>
        <end position="470"/>
    </location>
</feature>
<feature type="region of interest" description="Disordered" evidence="2">
    <location>
        <begin position="766"/>
        <end position="809"/>
    </location>
</feature>
<dbReference type="Proteomes" id="UP001623349">
    <property type="component" value="Unassembled WGS sequence"/>
</dbReference>
<dbReference type="Pfam" id="PF14650">
    <property type="entry name" value="FAM75"/>
    <property type="match status" value="1"/>
</dbReference>
<feature type="compositionally biased region" description="Polar residues" evidence="2">
    <location>
        <begin position="630"/>
        <end position="650"/>
    </location>
</feature>
<comment type="caution">
    <text evidence="5">The sequence shown here is derived from an EMBL/GenBank/DDBJ whole genome shotgun (WGS) entry which is preliminary data.</text>
</comment>
<feature type="compositionally biased region" description="Basic and acidic residues" evidence="2">
    <location>
        <begin position="68"/>
        <end position="97"/>
    </location>
</feature>
<dbReference type="EMBL" id="BAAFST010000013">
    <property type="protein sequence ID" value="GAB1298176.1"/>
    <property type="molecule type" value="Genomic_DNA"/>
</dbReference>
<feature type="compositionally biased region" description="Basic and acidic residues" evidence="2">
    <location>
        <begin position="350"/>
        <end position="363"/>
    </location>
</feature>
<proteinExistence type="inferred from homology"/>
<evidence type="ECO:0000256" key="2">
    <source>
        <dbReference type="SAM" id="MobiDB-lite"/>
    </source>
</evidence>
<keyword evidence="6" id="KW-1185">Reference proteome</keyword>
<sequence>MAQCSENCTAILKMENFLALMKSISDSWMSPSSVVIAMDMTIAFLCGAGLVFLLLPSLKESPESPPPESERDMPKETEQMDEKTGRPRTTESRQLDVKRRHSKTRKKTATVKGGRGSRKYVEENQTTPQPMKISTNQLFRDSTPPPLGNPNQKMDHLPLFQLLSYLKVLEGLIQKEFSHIFWSTSSMFSEAVVATAHVLRKPSLAEHKTVRFRDTCDPAQALPQAKEPPQLPQDLPLPPELVTPCLERVSGGVQEMEMVSGSTPNQTPPCFKSRTCRRACPTAERGTQTSLPTENQPWQHGLYWKDTKGYDIQNHQAAISKPTGKLSRSTLHDRATRPASILSDHCQTAHNKEEPQNEDKATNGREQQGTPGRFLPSRKLTQLQGHFPANNDYCKSKTQLSQPAPPSILNSNICKCNKMIGSELLGGPLEKAIATCDIHNSIKKGSGLEGQDLPCTSSSSPGKAQKPRNTALRTDKLSCMNPAEHRSFLDSRTERKLAPNIPQLPRKRRKRPYLQILEARDITPPGVPASNLPQVVYPSSPICESKAEYYSKATPVLENLHHQDPGGTSVESISDARLESAASEHSLAEVQETQRMPPPAASPGASKVYPDPRQRSLDVQQPAFCFQVKPPQSGTMQETETGSLQPSSSPKMAKHAPQKRFQGVDSGQPCWRVIVIDPEEGAPPSAAKLTNTVEVKEEPPPSWRVSLGANEIHNGQAIGISPREFVFSEANKRPSHLQTPTLQHSQQSGVKPQACSMIDLISREQPQPWLVRHDPDGPSTLHHTKVSLPAEHSLSSFQNTYQPPKLSRA</sequence>
<evidence type="ECO:0000259" key="4">
    <source>
        <dbReference type="Pfam" id="PF14650"/>
    </source>
</evidence>
<protein>
    <submittedName>
        <fullName evidence="5">Gene model 906, (NCBI)</fullName>
    </submittedName>
</protein>
<feature type="region of interest" description="Disordered" evidence="2">
    <location>
        <begin position="60"/>
        <end position="129"/>
    </location>
</feature>
<feature type="region of interest" description="Disordered" evidence="2">
    <location>
        <begin position="321"/>
        <end position="376"/>
    </location>
</feature>
<feature type="compositionally biased region" description="Basic residues" evidence="2">
    <location>
        <begin position="98"/>
        <end position="109"/>
    </location>
</feature>
<accession>A0ABQ0FG07</accession>
<gene>
    <name evidence="5" type="ORF">APTSU1_001341200</name>
</gene>
<feature type="transmembrane region" description="Helical" evidence="3">
    <location>
        <begin position="34"/>
        <end position="55"/>
    </location>
</feature>
<keyword evidence="3" id="KW-0472">Membrane</keyword>
<evidence type="ECO:0000256" key="1">
    <source>
        <dbReference type="ARBA" id="ARBA00035009"/>
    </source>
</evidence>
<organism evidence="5 6">
    <name type="scientific">Apodemus speciosus</name>
    <name type="common">Large Japanese field mouse</name>
    <dbReference type="NCBI Taxonomy" id="105296"/>
    <lineage>
        <taxon>Eukaryota</taxon>
        <taxon>Metazoa</taxon>
        <taxon>Chordata</taxon>
        <taxon>Craniata</taxon>
        <taxon>Vertebrata</taxon>
        <taxon>Euteleostomi</taxon>
        <taxon>Mammalia</taxon>
        <taxon>Eutheria</taxon>
        <taxon>Euarchontoglires</taxon>
        <taxon>Glires</taxon>
        <taxon>Rodentia</taxon>
        <taxon>Myomorpha</taxon>
        <taxon>Muroidea</taxon>
        <taxon>Muridae</taxon>
        <taxon>Murinae</taxon>
        <taxon>Apodemus</taxon>
    </lineage>
</organism>
<keyword evidence="3" id="KW-1133">Transmembrane helix</keyword>
<dbReference type="PANTHER" id="PTHR21859">
    <property type="entry name" value="ACROSOME-SPECIFIC PROTEIN"/>
    <property type="match status" value="1"/>
</dbReference>
<dbReference type="PANTHER" id="PTHR21859:SF6">
    <property type="entry name" value="GENE MODEL 906, (NCBI)-RELATED"/>
    <property type="match status" value="1"/>
</dbReference>
<feature type="compositionally biased region" description="Polar residues" evidence="2">
    <location>
        <begin position="454"/>
        <end position="470"/>
    </location>
</feature>
<evidence type="ECO:0000313" key="6">
    <source>
        <dbReference type="Proteomes" id="UP001623349"/>
    </source>
</evidence>
<evidence type="ECO:0000256" key="3">
    <source>
        <dbReference type="SAM" id="Phobius"/>
    </source>
</evidence>
<reference evidence="5 6" key="1">
    <citation type="submission" date="2024-08" db="EMBL/GenBank/DDBJ databases">
        <title>The draft genome of Apodemus speciosus.</title>
        <authorList>
            <person name="Nabeshima K."/>
            <person name="Suzuki S."/>
            <person name="Onuma M."/>
        </authorList>
    </citation>
    <scope>NUCLEOTIDE SEQUENCE [LARGE SCALE GENOMIC DNA]</scope>
    <source>
        <strain evidence="5">IB14-021</strain>
    </source>
</reference>
<name>A0ABQ0FG07_APOSI</name>
<evidence type="ECO:0000313" key="5">
    <source>
        <dbReference type="EMBL" id="GAB1298176.1"/>
    </source>
</evidence>
<dbReference type="InterPro" id="IPR039509">
    <property type="entry name" value="SPATA31"/>
</dbReference>
<feature type="region of interest" description="Disordered" evidence="2">
    <location>
        <begin position="629"/>
        <end position="654"/>
    </location>
</feature>
<feature type="domain" description="SPATA31" evidence="4">
    <location>
        <begin position="161"/>
        <end position="466"/>
    </location>
</feature>
<keyword evidence="3" id="KW-0812">Transmembrane</keyword>
<feature type="compositionally biased region" description="Polar residues" evidence="2">
    <location>
        <begin position="793"/>
        <end position="802"/>
    </location>
</feature>
<feature type="region of interest" description="Disordered" evidence="2">
    <location>
        <begin position="560"/>
        <end position="614"/>
    </location>
</feature>
<comment type="similarity">
    <text evidence="1">Belongs to the SPATA31 family.</text>
</comment>